<dbReference type="Proteomes" id="UP000092443">
    <property type="component" value="Unplaced"/>
</dbReference>
<accession>A0A9C5Z642</accession>
<dbReference type="KEGG" id="gfs:119640041"/>
<reference evidence="2" key="1">
    <citation type="submission" date="2025-08" db="UniProtKB">
        <authorList>
            <consortium name="RefSeq"/>
        </authorList>
    </citation>
    <scope>IDENTIFICATION</scope>
    <source>
        <tissue evidence="2">Whole body pupa</tissue>
    </source>
</reference>
<dbReference type="RefSeq" id="XP_037893743.1">
    <property type="nucleotide sequence ID" value="XM_038037815.1"/>
</dbReference>
<protein>
    <submittedName>
        <fullName evidence="2">Uncharacterized protein LOC119640041</fullName>
    </submittedName>
</protein>
<organism evidence="1 2">
    <name type="scientific">Glossina fuscipes</name>
    <dbReference type="NCBI Taxonomy" id="7396"/>
    <lineage>
        <taxon>Eukaryota</taxon>
        <taxon>Metazoa</taxon>
        <taxon>Ecdysozoa</taxon>
        <taxon>Arthropoda</taxon>
        <taxon>Hexapoda</taxon>
        <taxon>Insecta</taxon>
        <taxon>Pterygota</taxon>
        <taxon>Neoptera</taxon>
        <taxon>Endopterygota</taxon>
        <taxon>Diptera</taxon>
        <taxon>Brachycera</taxon>
        <taxon>Muscomorpha</taxon>
        <taxon>Hippoboscoidea</taxon>
        <taxon>Glossinidae</taxon>
        <taxon>Glossina</taxon>
    </lineage>
</organism>
<feature type="non-terminal residue" evidence="2">
    <location>
        <position position="1"/>
    </location>
</feature>
<sequence>HCVYYNNIVFFLFLLLLRIYKIIKLPYQVQIFSLFVFLKQFLPRKRLPKRESEVSSSVIFEIMEKTTRKKYFVQIVIFSPHILADPKHLFSASKLEYPFGTEYHRLECSSRLEHPPRVQHPFRLKGLSRLKHPSRLEHLPRLECPFRLEEHPSRLECSSRLEYPLKVECPSRL</sequence>
<evidence type="ECO:0000313" key="1">
    <source>
        <dbReference type="Proteomes" id="UP000092443"/>
    </source>
</evidence>
<gene>
    <name evidence="2" type="primary">LOC119640041</name>
</gene>
<keyword evidence="1" id="KW-1185">Reference proteome</keyword>
<dbReference type="GeneID" id="119640041"/>
<proteinExistence type="predicted"/>
<evidence type="ECO:0000313" key="2">
    <source>
        <dbReference type="RefSeq" id="XP_037893743.1"/>
    </source>
</evidence>
<name>A0A9C5Z642_9MUSC</name>
<dbReference type="AlphaFoldDB" id="A0A9C5Z642"/>